<evidence type="ECO:0000256" key="1">
    <source>
        <dbReference type="SAM" id="Phobius"/>
    </source>
</evidence>
<proteinExistence type="predicted"/>
<sequence>MDLADKLKKESLKKGVILGLISFIMGIVFIYTSFSIESFFMFHFANVMLNLTIPIVIICVFVLGLRKAIGGYWTFSEALKHIYIMVAIGAIVSVLANFAFNISSKDLYTKYIDHTMNLTIESLEEMNGISGELDKAIMDIESQRDSMTSPKFGDTVKGLFISLLLYFILALILAAIFKKEKPIFDSPVAPEEDIN</sequence>
<keyword evidence="1" id="KW-0812">Transmembrane</keyword>
<accession>A0A9D2AZ92</accession>
<name>A0A9D2AZ92_9SPHI</name>
<keyword evidence="1" id="KW-1133">Transmembrane helix</keyword>
<dbReference type="Proteomes" id="UP000824156">
    <property type="component" value="Unassembled WGS sequence"/>
</dbReference>
<feature type="transmembrane region" description="Helical" evidence="1">
    <location>
        <begin position="40"/>
        <end position="62"/>
    </location>
</feature>
<gene>
    <name evidence="2" type="ORF">H9853_11760</name>
</gene>
<dbReference type="AlphaFoldDB" id="A0A9D2AZ92"/>
<comment type="caution">
    <text evidence="2">The sequence shown here is derived from an EMBL/GenBank/DDBJ whole genome shotgun (WGS) entry which is preliminary data.</text>
</comment>
<feature type="transmembrane region" description="Helical" evidence="1">
    <location>
        <begin position="82"/>
        <end position="100"/>
    </location>
</feature>
<dbReference type="EMBL" id="DXEZ01000328">
    <property type="protein sequence ID" value="HIX55687.1"/>
    <property type="molecule type" value="Genomic_DNA"/>
</dbReference>
<evidence type="ECO:0000313" key="2">
    <source>
        <dbReference type="EMBL" id="HIX55687.1"/>
    </source>
</evidence>
<reference evidence="2" key="1">
    <citation type="journal article" date="2021" name="PeerJ">
        <title>Extensive microbial diversity within the chicken gut microbiome revealed by metagenomics and culture.</title>
        <authorList>
            <person name="Gilroy R."/>
            <person name="Ravi A."/>
            <person name="Getino M."/>
            <person name="Pursley I."/>
            <person name="Horton D.L."/>
            <person name="Alikhan N.F."/>
            <person name="Baker D."/>
            <person name="Gharbi K."/>
            <person name="Hall N."/>
            <person name="Watson M."/>
            <person name="Adriaenssens E.M."/>
            <person name="Foster-Nyarko E."/>
            <person name="Jarju S."/>
            <person name="Secka A."/>
            <person name="Antonio M."/>
            <person name="Oren A."/>
            <person name="Chaudhuri R.R."/>
            <person name="La Ragione R."/>
            <person name="Hildebrand F."/>
            <person name="Pallen M.J."/>
        </authorList>
    </citation>
    <scope>NUCLEOTIDE SEQUENCE</scope>
    <source>
        <strain evidence="2">1719</strain>
    </source>
</reference>
<feature type="transmembrane region" description="Helical" evidence="1">
    <location>
        <begin position="159"/>
        <end position="177"/>
    </location>
</feature>
<dbReference type="Pfam" id="PF13858">
    <property type="entry name" value="DUF4199"/>
    <property type="match status" value="1"/>
</dbReference>
<protein>
    <submittedName>
        <fullName evidence="2">DUF4199 domain-containing protein</fullName>
    </submittedName>
</protein>
<keyword evidence="1" id="KW-0472">Membrane</keyword>
<dbReference type="InterPro" id="IPR025250">
    <property type="entry name" value="DUF4199"/>
</dbReference>
<reference evidence="2" key="2">
    <citation type="submission" date="2021-04" db="EMBL/GenBank/DDBJ databases">
        <authorList>
            <person name="Gilroy R."/>
        </authorList>
    </citation>
    <scope>NUCLEOTIDE SEQUENCE</scope>
    <source>
        <strain evidence="2">1719</strain>
    </source>
</reference>
<feature type="transmembrane region" description="Helical" evidence="1">
    <location>
        <begin position="16"/>
        <end position="34"/>
    </location>
</feature>
<organism evidence="2 3">
    <name type="scientific">Candidatus Sphingobacterium stercoripullorum</name>
    <dbReference type="NCBI Taxonomy" id="2838759"/>
    <lineage>
        <taxon>Bacteria</taxon>
        <taxon>Pseudomonadati</taxon>
        <taxon>Bacteroidota</taxon>
        <taxon>Sphingobacteriia</taxon>
        <taxon>Sphingobacteriales</taxon>
        <taxon>Sphingobacteriaceae</taxon>
        <taxon>Sphingobacterium</taxon>
    </lineage>
</organism>
<evidence type="ECO:0000313" key="3">
    <source>
        <dbReference type="Proteomes" id="UP000824156"/>
    </source>
</evidence>